<gene>
    <name evidence="3" type="ORF">FSB_LOCUS14054</name>
</gene>
<dbReference type="AlphaFoldDB" id="A0A2N9FG14"/>
<feature type="region of interest" description="Disordered" evidence="1">
    <location>
        <begin position="49"/>
        <end position="84"/>
    </location>
</feature>
<keyword evidence="2" id="KW-0812">Transmembrane</keyword>
<feature type="transmembrane region" description="Helical" evidence="2">
    <location>
        <begin position="94"/>
        <end position="113"/>
    </location>
</feature>
<keyword evidence="2" id="KW-1133">Transmembrane helix</keyword>
<organism evidence="3">
    <name type="scientific">Fagus sylvatica</name>
    <name type="common">Beechnut</name>
    <dbReference type="NCBI Taxonomy" id="28930"/>
    <lineage>
        <taxon>Eukaryota</taxon>
        <taxon>Viridiplantae</taxon>
        <taxon>Streptophyta</taxon>
        <taxon>Embryophyta</taxon>
        <taxon>Tracheophyta</taxon>
        <taxon>Spermatophyta</taxon>
        <taxon>Magnoliopsida</taxon>
        <taxon>eudicotyledons</taxon>
        <taxon>Gunneridae</taxon>
        <taxon>Pentapetalae</taxon>
        <taxon>rosids</taxon>
        <taxon>fabids</taxon>
        <taxon>Fagales</taxon>
        <taxon>Fagaceae</taxon>
        <taxon>Fagus</taxon>
    </lineage>
</organism>
<evidence type="ECO:0000256" key="1">
    <source>
        <dbReference type="SAM" id="MobiDB-lite"/>
    </source>
</evidence>
<proteinExistence type="predicted"/>
<feature type="compositionally biased region" description="Basic and acidic residues" evidence="1">
    <location>
        <begin position="69"/>
        <end position="84"/>
    </location>
</feature>
<protein>
    <submittedName>
        <fullName evidence="3">Uncharacterized protein</fullName>
    </submittedName>
</protein>
<evidence type="ECO:0000313" key="3">
    <source>
        <dbReference type="EMBL" id="SPC86172.1"/>
    </source>
</evidence>
<sequence>MKLSVEVSCACEIVQMMWIERKLLNYPSWGFSLSPCLLLEKKALQNFPEKPRKPKSLNPSDLLPPSSGLRDRPSPPCEGDRDQQWSDPGRVARFRFVFFFFSFHYAISLFFLLSTTKSEGSESPPPPLPSPPFRSTSHPSDLAVFGGDLMETLGDLSLHRHLSLQIGMDLSFQWKPRPSTALDPLHTRIAWYILPWQKRFDRGLPGWDYGSCSVAAPDIDSRGCS</sequence>
<feature type="compositionally biased region" description="Low complexity" evidence="1">
    <location>
        <begin position="56"/>
        <end position="68"/>
    </location>
</feature>
<reference evidence="3" key="1">
    <citation type="submission" date="2018-02" db="EMBL/GenBank/DDBJ databases">
        <authorList>
            <person name="Cohen D.B."/>
            <person name="Kent A.D."/>
        </authorList>
    </citation>
    <scope>NUCLEOTIDE SEQUENCE</scope>
</reference>
<accession>A0A2N9FG14</accession>
<evidence type="ECO:0000256" key="2">
    <source>
        <dbReference type="SAM" id="Phobius"/>
    </source>
</evidence>
<name>A0A2N9FG14_FAGSY</name>
<dbReference type="EMBL" id="OIVN01000831">
    <property type="protein sequence ID" value="SPC86172.1"/>
    <property type="molecule type" value="Genomic_DNA"/>
</dbReference>
<keyword evidence="2" id="KW-0472">Membrane</keyword>